<evidence type="ECO:0000256" key="2">
    <source>
        <dbReference type="ARBA" id="ARBA00022603"/>
    </source>
</evidence>
<name>B4SF96_PELPB</name>
<gene>
    <name evidence="6" type="ordered locus">Ppha_2492</name>
</gene>
<feature type="domain" description="tRNA/rRNA methyltransferase SpoU type" evidence="4">
    <location>
        <begin position="121"/>
        <end position="263"/>
    </location>
</feature>
<dbReference type="Pfam" id="PF22435">
    <property type="entry name" value="MRM3-like_sub_bind"/>
    <property type="match status" value="1"/>
</dbReference>
<dbReference type="InterPro" id="IPR051259">
    <property type="entry name" value="rRNA_Methyltransferase"/>
</dbReference>
<dbReference type="InterPro" id="IPR029064">
    <property type="entry name" value="Ribosomal_eL30-like_sf"/>
</dbReference>
<keyword evidence="7" id="KW-1185">Reference proteome</keyword>
<dbReference type="SUPFAM" id="SSF55315">
    <property type="entry name" value="L30e-like"/>
    <property type="match status" value="1"/>
</dbReference>
<sequence length="269" mass="29635">MKPVATTPLSKAKLQKYVKLHQKKFRDQERLFLAEGLRTVRELCLNLPSEEMLVALLVREGEAEVARFAQPWKGKLFSIGEKECAQLSETATSQGIFGVFRQQRPVEPAAEAVSATSDKSLIVALDDVQDPGNVGTILRTAVWFGADALICSTGTADRYNAKAVRSCAGSIYAIRHYGVDRLERELLWFKKQGYSITSSSLEGKDFREFSSWPAKQVLVIGNEANGISEPVKALADRLVRIPHSGRSVRVESLNAAVSAAILMERLVLS</sequence>
<organism evidence="6 7">
    <name type="scientific">Pelodictyon phaeoclathratiforme (strain DSM 5477 / BU-1)</name>
    <dbReference type="NCBI Taxonomy" id="324925"/>
    <lineage>
        <taxon>Bacteria</taxon>
        <taxon>Pseudomonadati</taxon>
        <taxon>Chlorobiota</taxon>
        <taxon>Chlorobiia</taxon>
        <taxon>Chlorobiales</taxon>
        <taxon>Chlorobiaceae</taxon>
        <taxon>Chlorobium/Pelodictyon group</taxon>
        <taxon>Pelodictyon</taxon>
    </lineage>
</organism>
<dbReference type="HOGENOM" id="CLU_021322_3_2_10"/>
<evidence type="ECO:0000313" key="7">
    <source>
        <dbReference type="Proteomes" id="UP000002724"/>
    </source>
</evidence>
<dbReference type="GO" id="GO:0008173">
    <property type="term" value="F:RNA methyltransferase activity"/>
    <property type="evidence" value="ECO:0007669"/>
    <property type="project" value="InterPro"/>
</dbReference>
<dbReference type="Proteomes" id="UP000002724">
    <property type="component" value="Chromosome"/>
</dbReference>
<dbReference type="STRING" id="324925.Ppha_2492"/>
<dbReference type="eggNOG" id="COG0566">
    <property type="taxonomic scope" value="Bacteria"/>
</dbReference>
<dbReference type="InterPro" id="IPR001537">
    <property type="entry name" value="SpoU_MeTrfase"/>
</dbReference>
<dbReference type="PANTHER" id="PTHR43191">
    <property type="entry name" value="RRNA METHYLTRANSFERASE 3"/>
    <property type="match status" value="1"/>
</dbReference>
<dbReference type="AlphaFoldDB" id="B4SF96"/>
<dbReference type="Gene3D" id="3.40.1280.10">
    <property type="match status" value="1"/>
</dbReference>
<dbReference type="GO" id="GO:0003723">
    <property type="term" value="F:RNA binding"/>
    <property type="evidence" value="ECO:0007669"/>
    <property type="project" value="InterPro"/>
</dbReference>
<dbReference type="Gene3D" id="3.30.1330.30">
    <property type="match status" value="1"/>
</dbReference>
<dbReference type="PANTHER" id="PTHR43191:SF2">
    <property type="entry name" value="RRNA METHYLTRANSFERASE 3, MITOCHONDRIAL"/>
    <property type="match status" value="1"/>
</dbReference>
<dbReference type="InterPro" id="IPR029026">
    <property type="entry name" value="tRNA_m1G_MTases_N"/>
</dbReference>
<proteinExistence type="inferred from homology"/>
<dbReference type="InterPro" id="IPR053888">
    <property type="entry name" value="MRM3-like_sub_bind"/>
</dbReference>
<keyword evidence="3 6" id="KW-0808">Transferase</keyword>
<reference evidence="6 7" key="1">
    <citation type="submission" date="2008-06" db="EMBL/GenBank/DDBJ databases">
        <title>Complete sequence of Pelodictyon phaeoclathratiforme BU-1.</title>
        <authorList>
            <consortium name="US DOE Joint Genome Institute"/>
            <person name="Lucas S."/>
            <person name="Copeland A."/>
            <person name="Lapidus A."/>
            <person name="Glavina del Rio T."/>
            <person name="Dalin E."/>
            <person name="Tice H."/>
            <person name="Bruce D."/>
            <person name="Goodwin L."/>
            <person name="Pitluck S."/>
            <person name="Schmutz J."/>
            <person name="Larimer F."/>
            <person name="Land M."/>
            <person name="Hauser L."/>
            <person name="Kyrpides N."/>
            <person name="Mikhailova N."/>
            <person name="Liu Z."/>
            <person name="Li T."/>
            <person name="Zhao F."/>
            <person name="Overmann J."/>
            <person name="Bryant D.A."/>
            <person name="Richardson P."/>
        </authorList>
    </citation>
    <scope>NUCLEOTIDE SEQUENCE [LARGE SCALE GENOMIC DNA]</scope>
    <source>
        <strain evidence="7">DSM 5477 / BU-1</strain>
    </source>
</reference>
<evidence type="ECO:0000313" key="6">
    <source>
        <dbReference type="EMBL" id="ACF44675.1"/>
    </source>
</evidence>
<evidence type="ECO:0000259" key="4">
    <source>
        <dbReference type="Pfam" id="PF00588"/>
    </source>
</evidence>
<dbReference type="EMBL" id="CP001110">
    <property type="protein sequence ID" value="ACF44675.1"/>
    <property type="molecule type" value="Genomic_DNA"/>
</dbReference>
<dbReference type="Pfam" id="PF00588">
    <property type="entry name" value="SpoU_methylase"/>
    <property type="match status" value="1"/>
</dbReference>
<dbReference type="GO" id="GO:0032259">
    <property type="term" value="P:methylation"/>
    <property type="evidence" value="ECO:0007669"/>
    <property type="project" value="UniProtKB-KW"/>
</dbReference>
<dbReference type="RefSeq" id="WP_012509149.1">
    <property type="nucleotide sequence ID" value="NC_011060.1"/>
</dbReference>
<evidence type="ECO:0000256" key="1">
    <source>
        <dbReference type="ARBA" id="ARBA00007228"/>
    </source>
</evidence>
<dbReference type="OrthoDB" id="9785673at2"/>
<dbReference type="InterPro" id="IPR029028">
    <property type="entry name" value="Alpha/beta_knot_MTases"/>
</dbReference>
<evidence type="ECO:0000259" key="5">
    <source>
        <dbReference type="Pfam" id="PF22435"/>
    </source>
</evidence>
<feature type="domain" description="MRM3-like substrate binding" evidence="5">
    <location>
        <begin position="13"/>
        <end position="98"/>
    </location>
</feature>
<comment type="similarity">
    <text evidence="1">Belongs to the class IV-like SAM-binding methyltransferase superfamily. RNA methyltransferase TrmH family.</text>
</comment>
<evidence type="ECO:0000256" key="3">
    <source>
        <dbReference type="ARBA" id="ARBA00022679"/>
    </source>
</evidence>
<dbReference type="KEGG" id="pph:Ppha_2492"/>
<protein>
    <submittedName>
        <fullName evidence="6">tRNA/rRNA methyltransferase (SpoU)</fullName>
    </submittedName>
</protein>
<dbReference type="CDD" id="cd18095">
    <property type="entry name" value="SpoU-like_rRNA-MTase"/>
    <property type="match status" value="1"/>
</dbReference>
<keyword evidence="2 6" id="KW-0489">Methyltransferase</keyword>
<dbReference type="GO" id="GO:0006396">
    <property type="term" value="P:RNA processing"/>
    <property type="evidence" value="ECO:0007669"/>
    <property type="project" value="InterPro"/>
</dbReference>
<dbReference type="SUPFAM" id="SSF75217">
    <property type="entry name" value="alpha/beta knot"/>
    <property type="match status" value="1"/>
</dbReference>
<accession>B4SF96</accession>